<feature type="non-terminal residue" evidence="1">
    <location>
        <position position="123"/>
    </location>
</feature>
<organism evidence="1">
    <name type="scientific">marine metagenome</name>
    <dbReference type="NCBI Taxonomy" id="408172"/>
    <lineage>
        <taxon>unclassified sequences</taxon>
        <taxon>metagenomes</taxon>
        <taxon>ecological metagenomes</taxon>
    </lineage>
</organism>
<protein>
    <submittedName>
        <fullName evidence="1">Uncharacterized protein</fullName>
    </submittedName>
</protein>
<dbReference type="InterPro" id="IPR012337">
    <property type="entry name" value="RNaseH-like_sf"/>
</dbReference>
<accession>A0A382C0P9</accession>
<name>A0A382C0P9_9ZZZZ</name>
<dbReference type="EMBL" id="UINC01032190">
    <property type="protein sequence ID" value="SVB19444.1"/>
    <property type="molecule type" value="Genomic_DNA"/>
</dbReference>
<sequence>MPYFQVVEPTKDILETLKKRDDIEKLESQELWVDGDIKNCTKVTTSHPGNVPRVRDWLRDNGFKPLSADIPFHYRYLYDHDIGGCITVSGDEIKTNGWTCRVIAASEMGPSETFEADFKLLSF</sequence>
<evidence type="ECO:0000313" key="1">
    <source>
        <dbReference type="EMBL" id="SVB19444.1"/>
    </source>
</evidence>
<dbReference type="Gene3D" id="3.30.342.10">
    <property type="entry name" value="DNA Polymerase, chain B, domain 1"/>
    <property type="match status" value="1"/>
</dbReference>
<dbReference type="SUPFAM" id="SSF53098">
    <property type="entry name" value="Ribonuclease H-like"/>
    <property type="match status" value="1"/>
</dbReference>
<feature type="non-terminal residue" evidence="1">
    <location>
        <position position="1"/>
    </location>
</feature>
<gene>
    <name evidence="1" type="ORF">METZ01_LOCUS172298</name>
</gene>
<reference evidence="1" key="1">
    <citation type="submission" date="2018-05" db="EMBL/GenBank/DDBJ databases">
        <authorList>
            <person name="Lanie J.A."/>
            <person name="Ng W.-L."/>
            <person name="Kazmierczak K.M."/>
            <person name="Andrzejewski T.M."/>
            <person name="Davidsen T.M."/>
            <person name="Wayne K.J."/>
            <person name="Tettelin H."/>
            <person name="Glass J.I."/>
            <person name="Rusch D."/>
            <person name="Podicherti R."/>
            <person name="Tsui H.-C.T."/>
            <person name="Winkler M.E."/>
        </authorList>
    </citation>
    <scope>NUCLEOTIDE SEQUENCE</scope>
</reference>
<proteinExistence type="predicted"/>
<dbReference type="AlphaFoldDB" id="A0A382C0P9"/>